<feature type="domain" description="DUF397" evidence="1">
    <location>
        <begin position="12"/>
        <end position="63"/>
    </location>
</feature>
<dbReference type="Pfam" id="PF04149">
    <property type="entry name" value="DUF397"/>
    <property type="match status" value="1"/>
</dbReference>
<reference evidence="2 3" key="1">
    <citation type="submission" date="2016-10" db="EMBL/GenBank/DDBJ databases">
        <authorList>
            <person name="de Groot N.N."/>
        </authorList>
    </citation>
    <scope>NUCLEOTIDE SEQUENCE [LARGE SCALE GENOMIC DNA]</scope>
    <source>
        <strain evidence="2 3">CGMCC 4.5598</strain>
    </source>
</reference>
<evidence type="ECO:0000259" key="1">
    <source>
        <dbReference type="Pfam" id="PF04149"/>
    </source>
</evidence>
<name>A0A1I0LFM2_9ACTN</name>
<proteinExistence type="predicted"/>
<dbReference type="EMBL" id="FOHX01000016">
    <property type="protein sequence ID" value="SEU38886.1"/>
    <property type="molecule type" value="Genomic_DNA"/>
</dbReference>
<gene>
    <name evidence="2" type="ORF">SAMN05421811_11673</name>
</gene>
<protein>
    <recommendedName>
        <fullName evidence="1">DUF397 domain-containing protein</fullName>
    </recommendedName>
</protein>
<sequence>MSTRPHSDAIRHWRTSSFCNGGSCVEVALLSADTIGVRDNKNPDGPVIVFNANAWNAFVGSIKGTPQG</sequence>
<organism evidence="2 3">
    <name type="scientific">Nonomuraea wenchangensis</name>
    <dbReference type="NCBI Taxonomy" id="568860"/>
    <lineage>
        <taxon>Bacteria</taxon>
        <taxon>Bacillati</taxon>
        <taxon>Actinomycetota</taxon>
        <taxon>Actinomycetes</taxon>
        <taxon>Streptosporangiales</taxon>
        <taxon>Streptosporangiaceae</taxon>
        <taxon>Nonomuraea</taxon>
    </lineage>
</organism>
<evidence type="ECO:0000313" key="2">
    <source>
        <dbReference type="EMBL" id="SEU38886.1"/>
    </source>
</evidence>
<dbReference type="InterPro" id="IPR007278">
    <property type="entry name" value="DUF397"/>
</dbReference>
<dbReference type="STRING" id="568860.SAMN05421811_11673"/>
<dbReference type="Proteomes" id="UP000199361">
    <property type="component" value="Unassembled WGS sequence"/>
</dbReference>
<accession>A0A1I0LFM2</accession>
<dbReference type="OrthoDB" id="3431746at2"/>
<dbReference type="RefSeq" id="WP_091090736.1">
    <property type="nucleotide sequence ID" value="NZ_FOHX01000016.1"/>
</dbReference>
<keyword evidence="3" id="KW-1185">Reference proteome</keyword>
<evidence type="ECO:0000313" key="3">
    <source>
        <dbReference type="Proteomes" id="UP000199361"/>
    </source>
</evidence>
<dbReference type="AlphaFoldDB" id="A0A1I0LFM2"/>